<dbReference type="Proteomes" id="UP000019666">
    <property type="component" value="Unassembled WGS sequence"/>
</dbReference>
<dbReference type="AlphaFoldDB" id="A0A017HQ25"/>
<organism evidence="1 2">
    <name type="scientific">Rubellimicrobium mesophilum DSM 19309</name>
    <dbReference type="NCBI Taxonomy" id="442562"/>
    <lineage>
        <taxon>Bacteria</taxon>
        <taxon>Pseudomonadati</taxon>
        <taxon>Pseudomonadota</taxon>
        <taxon>Alphaproteobacteria</taxon>
        <taxon>Rhodobacterales</taxon>
        <taxon>Roseobacteraceae</taxon>
        <taxon>Rubellimicrobium</taxon>
    </lineage>
</organism>
<dbReference type="InterPro" id="IPR006175">
    <property type="entry name" value="YjgF/YER057c/UK114"/>
</dbReference>
<dbReference type="SUPFAM" id="SSF55298">
    <property type="entry name" value="YjgF-like"/>
    <property type="match status" value="1"/>
</dbReference>
<dbReference type="EMBL" id="AOSK01000042">
    <property type="protein sequence ID" value="EYD76567.1"/>
    <property type="molecule type" value="Genomic_DNA"/>
</dbReference>
<sequence length="151" mass="15539">MTVLSTPVPQGRYVPARRFGDLVFTSGMTPRRDGVLTVAAKIGAAAALEDWKDAVVLAAANALAAARSAVGEGEDVTAVLNMTVFVAAEPDFTLHTRLADFASDYFFEQLGPAGIGSRAAVGVASLPSGSPVEIQLVAGCGQRDANQSLFG</sequence>
<dbReference type="PANTHER" id="PTHR43760">
    <property type="entry name" value="ENDORIBONUCLEASE-RELATED"/>
    <property type="match status" value="1"/>
</dbReference>
<reference evidence="1 2" key="1">
    <citation type="submission" date="2013-02" db="EMBL/GenBank/DDBJ databases">
        <authorList>
            <person name="Fiebig A."/>
            <person name="Goeker M."/>
            <person name="Klenk H.-P.P."/>
        </authorList>
    </citation>
    <scope>NUCLEOTIDE SEQUENCE [LARGE SCALE GENOMIC DNA]</scope>
    <source>
        <strain evidence="1 2">DSM 19309</strain>
    </source>
</reference>
<proteinExistence type="predicted"/>
<dbReference type="STRING" id="442562.Rumeso_01847"/>
<dbReference type="CDD" id="cd02199">
    <property type="entry name" value="YjgF_YER057c_UK114_like_1"/>
    <property type="match status" value="1"/>
</dbReference>
<dbReference type="Pfam" id="PF01042">
    <property type="entry name" value="Ribonuc_L-PSP"/>
    <property type="match status" value="1"/>
</dbReference>
<evidence type="ECO:0000313" key="2">
    <source>
        <dbReference type="Proteomes" id="UP000019666"/>
    </source>
</evidence>
<dbReference type="PATRIC" id="fig|442562.3.peg.1825"/>
<dbReference type="PANTHER" id="PTHR43760:SF1">
    <property type="entry name" value="ENDORIBONUCLEASE L-PSP_CHORISMATE MUTASE-LIKE DOMAIN-CONTAINING PROTEIN"/>
    <property type="match status" value="1"/>
</dbReference>
<name>A0A017HQ25_9RHOB</name>
<dbReference type="HOGENOM" id="CLU_104845_0_1_5"/>
<comment type="caution">
    <text evidence="1">The sequence shown here is derived from an EMBL/GenBank/DDBJ whole genome shotgun (WGS) entry which is preliminary data.</text>
</comment>
<dbReference type="RefSeq" id="WP_037281859.1">
    <property type="nucleotide sequence ID" value="NZ_KK088595.1"/>
</dbReference>
<dbReference type="Gene3D" id="3.30.1330.40">
    <property type="entry name" value="RutC-like"/>
    <property type="match status" value="1"/>
</dbReference>
<evidence type="ECO:0000313" key="1">
    <source>
        <dbReference type="EMBL" id="EYD76567.1"/>
    </source>
</evidence>
<dbReference type="InterPro" id="IPR035959">
    <property type="entry name" value="RutC-like_sf"/>
</dbReference>
<gene>
    <name evidence="1" type="ORF">Rumeso_01847</name>
</gene>
<keyword evidence="2" id="KW-1185">Reference proteome</keyword>
<dbReference type="InterPro" id="IPR013813">
    <property type="entry name" value="Endoribo_LPSP/chorism_mut-like"/>
</dbReference>
<dbReference type="OrthoDB" id="9806350at2"/>
<protein>
    <submittedName>
        <fullName evidence="1">Putative translation initiation inhibitor, yjgF family</fullName>
    </submittedName>
</protein>
<accession>A0A017HQ25</accession>